<dbReference type="HOGENOM" id="CLU_020380_0_0_1"/>
<dbReference type="OrthoDB" id="6479722at2759"/>
<evidence type="ECO:0000256" key="3">
    <source>
        <dbReference type="SAM" id="Phobius"/>
    </source>
</evidence>
<feature type="domain" description="Peptidase M13 N-terminal" evidence="4">
    <location>
        <begin position="164"/>
        <end position="492"/>
    </location>
</feature>
<comment type="similarity">
    <text evidence="1">Belongs to the peptidase M13 family.</text>
</comment>
<evidence type="ECO:0000313" key="5">
    <source>
        <dbReference type="EMBL" id="EEC16882.1"/>
    </source>
</evidence>
<feature type="transmembrane region" description="Helical" evidence="3">
    <location>
        <begin position="88"/>
        <end position="106"/>
    </location>
</feature>
<dbReference type="InParanoid" id="B7QDG0"/>
<dbReference type="Proteomes" id="UP000001555">
    <property type="component" value="Unassembled WGS sequence"/>
</dbReference>
<dbReference type="InterPro" id="IPR024079">
    <property type="entry name" value="MetalloPept_cat_dom_sf"/>
</dbReference>
<dbReference type="InterPro" id="IPR008753">
    <property type="entry name" value="Peptidase_M13_N"/>
</dbReference>
<dbReference type="InterPro" id="IPR000718">
    <property type="entry name" value="Peptidase_M13"/>
</dbReference>
<reference evidence="6" key="2">
    <citation type="submission" date="2020-05" db="UniProtKB">
        <authorList>
            <consortium name="EnsemblMetazoa"/>
        </authorList>
    </citation>
    <scope>IDENTIFICATION</scope>
    <source>
        <strain evidence="6">wikel</strain>
    </source>
</reference>
<dbReference type="PROSITE" id="PS51885">
    <property type="entry name" value="NEPRILYSIN"/>
    <property type="match status" value="1"/>
</dbReference>
<dbReference type="PANTHER" id="PTHR11733:SF241">
    <property type="entry name" value="GH26575P-RELATED"/>
    <property type="match status" value="1"/>
</dbReference>
<name>B7QDG0_IXOSC</name>
<dbReference type="Gene3D" id="3.40.390.10">
    <property type="entry name" value="Collagenase (Catalytic Domain)"/>
    <property type="match status" value="3"/>
</dbReference>
<dbReference type="EMBL" id="DS913072">
    <property type="protein sequence ID" value="EEC16882.1"/>
    <property type="molecule type" value="Genomic_DNA"/>
</dbReference>
<proteinExistence type="inferred from homology"/>
<dbReference type="Pfam" id="PF05649">
    <property type="entry name" value="Peptidase_M13_N"/>
    <property type="match status" value="1"/>
</dbReference>
<protein>
    <recommendedName>
        <fullName evidence="4">Peptidase M13 N-terminal domain-containing protein</fullName>
    </recommendedName>
</protein>
<dbReference type="InterPro" id="IPR042089">
    <property type="entry name" value="Peptidase_M13_dom_2"/>
</dbReference>
<dbReference type="EnsemblMetazoa" id="ISCW022138-RA">
    <property type="protein sequence ID" value="ISCW022138-PA"/>
    <property type="gene ID" value="ISCW022138"/>
</dbReference>
<dbReference type="EMBL" id="ABJB010648706">
    <property type="status" value="NOT_ANNOTATED_CDS"/>
    <property type="molecule type" value="Genomic_DNA"/>
</dbReference>
<dbReference type="GO" id="GO:0005886">
    <property type="term" value="C:plasma membrane"/>
    <property type="evidence" value="ECO:0000318"/>
    <property type="project" value="GO_Central"/>
</dbReference>
<keyword evidence="3" id="KW-0472">Membrane</keyword>
<gene>
    <name evidence="5" type="ORF">IscW_ISCW022138</name>
</gene>
<dbReference type="PaxDb" id="6945-B7QDG0"/>
<dbReference type="SUPFAM" id="SSF55486">
    <property type="entry name" value="Metalloproteases ('zincins'), catalytic domain"/>
    <property type="match status" value="2"/>
</dbReference>
<dbReference type="GO" id="GO:0016485">
    <property type="term" value="P:protein processing"/>
    <property type="evidence" value="ECO:0000318"/>
    <property type="project" value="GO_Central"/>
</dbReference>
<evidence type="ECO:0000256" key="2">
    <source>
        <dbReference type="SAM" id="MobiDB-lite"/>
    </source>
</evidence>
<accession>B7QDG0</accession>
<feature type="region of interest" description="Disordered" evidence="2">
    <location>
        <begin position="1"/>
        <end position="26"/>
    </location>
</feature>
<dbReference type="Gene3D" id="1.10.1380.10">
    <property type="entry name" value="Neutral endopeptidase , domain2"/>
    <property type="match status" value="2"/>
</dbReference>
<evidence type="ECO:0000256" key="1">
    <source>
        <dbReference type="ARBA" id="ARBA00007357"/>
    </source>
</evidence>
<dbReference type="VEuPathDB" id="VectorBase:ISCI022138"/>
<dbReference type="VEuPathDB" id="VectorBase:ISCW022138"/>
<dbReference type="GO" id="GO:0004222">
    <property type="term" value="F:metalloendopeptidase activity"/>
    <property type="evidence" value="ECO:0000318"/>
    <property type="project" value="GO_Central"/>
</dbReference>
<dbReference type="AlphaFoldDB" id="B7QDG0"/>
<organism>
    <name type="scientific">Ixodes scapularis</name>
    <name type="common">Black-legged tick</name>
    <name type="synonym">Deer tick</name>
    <dbReference type="NCBI Taxonomy" id="6945"/>
    <lineage>
        <taxon>Eukaryota</taxon>
        <taxon>Metazoa</taxon>
        <taxon>Ecdysozoa</taxon>
        <taxon>Arthropoda</taxon>
        <taxon>Chelicerata</taxon>
        <taxon>Arachnida</taxon>
        <taxon>Acari</taxon>
        <taxon>Parasitiformes</taxon>
        <taxon>Ixodida</taxon>
        <taxon>Ixodoidea</taxon>
        <taxon>Ixodidae</taxon>
        <taxon>Ixodinae</taxon>
        <taxon>Ixodes</taxon>
    </lineage>
</organism>
<dbReference type="VEuPathDB" id="VectorBase:ISCP_032431"/>
<keyword evidence="7" id="KW-1185">Reference proteome</keyword>
<evidence type="ECO:0000259" key="4">
    <source>
        <dbReference type="Pfam" id="PF05649"/>
    </source>
</evidence>
<keyword evidence="3" id="KW-1133">Transmembrane helix</keyword>
<keyword evidence="3" id="KW-0812">Transmembrane</keyword>
<evidence type="ECO:0000313" key="7">
    <source>
        <dbReference type="Proteomes" id="UP000001555"/>
    </source>
</evidence>
<reference evidence="5 7" key="1">
    <citation type="submission" date="2008-03" db="EMBL/GenBank/DDBJ databases">
        <title>Annotation of Ixodes scapularis.</title>
        <authorList>
            <consortium name="Ixodes scapularis Genome Project Consortium"/>
            <person name="Caler E."/>
            <person name="Hannick L.I."/>
            <person name="Bidwell S."/>
            <person name="Joardar V."/>
            <person name="Thiagarajan M."/>
            <person name="Amedeo P."/>
            <person name="Galinsky K.J."/>
            <person name="Schobel S."/>
            <person name="Inman J."/>
            <person name="Hostetler J."/>
            <person name="Miller J."/>
            <person name="Hammond M."/>
            <person name="Megy K."/>
            <person name="Lawson D."/>
            <person name="Kodira C."/>
            <person name="Sutton G."/>
            <person name="Meyer J."/>
            <person name="Hill C.A."/>
            <person name="Birren B."/>
            <person name="Nene V."/>
            <person name="Collins F."/>
            <person name="Alarcon-Chaidez F."/>
            <person name="Wikel S."/>
            <person name="Strausberg R."/>
        </authorList>
    </citation>
    <scope>NUCLEOTIDE SEQUENCE [LARGE SCALE GENOMIC DNA]</scope>
    <source>
        <strain evidence="7">Wikel</strain>
        <strain evidence="5">Wikel colony</strain>
    </source>
</reference>
<dbReference type="PANTHER" id="PTHR11733">
    <property type="entry name" value="ZINC METALLOPROTEASE FAMILY M13 NEPRILYSIN-RELATED"/>
    <property type="match status" value="1"/>
</dbReference>
<sequence>MTNTTVSDGRGQWADKRPLVPPDPEEPAAFTQILPAVTVDPRAVSWGAKERKEEPLQVAQATVEESSGSGESTAAVMPPHHWNENREVFAYFLALTIILTVVLSMVNNLNGPGVPAVVLEPKASSSQPTRRDSVSRPPYELCVSMDCQIEGRYLVDLLTWEFDPCENFYGFVCQGHRAFDASSDVQLRSELESRMSVLLRRQPTSNPELTPLRNLYAECNEPAGDRGLVSLREVLSLAGLPDWPYGVPVRRPVSVWAAAARVLRMSGAQALVAVTSDTHPNKPGQGIHRLGPGTVGSGTPTDAVTAALGAFRQKLLVPLYAAELDAFEKRLLRAQPGKVELKRLASFPQVAEFLGLLLGGGVHEGTEVLVEVDALHAVLSAVADTPVDTVLNFLGLQLTLKLTYFLPNELGLRLIGRSARTPRWRACLAQVELALPELFLLASQAAQGVPAHAARFAEDIRRSLTRSLSGLLWLDHGTQRQAIALLARTRIRMFVPKELRNSSKETLLKRQGRRPEGSGLLAFCRLHERAVERRLNTTEPWLLSALDTDCAVDTRANRVDVPLLLFNRSALSWDDLYSSQLPRAGFRLARCVLKLLLRMPGGPKSTVDGKRAEQCLARQYSLPTVQAPLEDSLAVIPVMRLFTNNLRHRRRLRQDMRLRNAEDLSMEHLFFVYYTLGFCGGGADAERRSNVPLWNMAAFQDVYECRPGSPMRPDRTCTLWGPE</sequence>
<evidence type="ECO:0000313" key="6">
    <source>
        <dbReference type="EnsemblMetazoa" id="ISCW022138-PA"/>
    </source>
</evidence>